<proteinExistence type="predicted"/>
<dbReference type="Gene3D" id="3.40.50.150">
    <property type="entry name" value="Vaccinia Virus protein VP39"/>
    <property type="match status" value="1"/>
</dbReference>
<dbReference type="RefSeq" id="WP_132071974.1">
    <property type="nucleotide sequence ID" value="NZ_SMLH01000008.1"/>
</dbReference>
<reference evidence="2 3" key="1">
    <citation type="submission" date="2019-03" db="EMBL/GenBank/DDBJ databases">
        <title>Novel species of Flavobacterium.</title>
        <authorList>
            <person name="Liu Q."/>
            <person name="Xin Y.-H."/>
        </authorList>
    </citation>
    <scope>NUCLEOTIDE SEQUENCE [LARGE SCALE GENOMIC DNA]</scope>
    <source>
        <strain evidence="2 3">LB2P22</strain>
    </source>
</reference>
<feature type="domain" description="Methyltransferase FkbM" evidence="1">
    <location>
        <begin position="146"/>
        <end position="251"/>
    </location>
</feature>
<keyword evidence="2" id="KW-0808">Transferase</keyword>
<dbReference type="NCBIfam" id="TIGR01444">
    <property type="entry name" value="fkbM_fam"/>
    <property type="match status" value="1"/>
</dbReference>
<keyword evidence="3" id="KW-1185">Reference proteome</keyword>
<name>A0ABY2DUD0_9FLAO</name>
<dbReference type="EMBL" id="SMLH01000008">
    <property type="protein sequence ID" value="TDE28055.1"/>
    <property type="molecule type" value="Genomic_DNA"/>
</dbReference>
<comment type="caution">
    <text evidence="2">The sequence shown here is derived from an EMBL/GenBank/DDBJ whole genome shotgun (WGS) entry which is preliminary data.</text>
</comment>
<dbReference type="Proteomes" id="UP000294685">
    <property type="component" value="Unassembled WGS sequence"/>
</dbReference>
<dbReference type="GO" id="GO:0008168">
    <property type="term" value="F:methyltransferase activity"/>
    <property type="evidence" value="ECO:0007669"/>
    <property type="project" value="UniProtKB-KW"/>
</dbReference>
<dbReference type="InterPro" id="IPR029063">
    <property type="entry name" value="SAM-dependent_MTases_sf"/>
</dbReference>
<protein>
    <submittedName>
        <fullName evidence="2">FkbM family methyltransferase</fullName>
    </submittedName>
</protein>
<dbReference type="Pfam" id="PF05050">
    <property type="entry name" value="Methyltransf_21"/>
    <property type="match status" value="1"/>
</dbReference>
<dbReference type="PANTHER" id="PTHR34203">
    <property type="entry name" value="METHYLTRANSFERASE, FKBM FAMILY PROTEIN"/>
    <property type="match status" value="1"/>
</dbReference>
<dbReference type="PANTHER" id="PTHR34203:SF15">
    <property type="entry name" value="SLL1173 PROTEIN"/>
    <property type="match status" value="1"/>
</dbReference>
<dbReference type="InterPro" id="IPR006342">
    <property type="entry name" value="FkbM_mtfrase"/>
</dbReference>
<evidence type="ECO:0000259" key="1">
    <source>
        <dbReference type="Pfam" id="PF05050"/>
    </source>
</evidence>
<sequence>MKINIYHSIIYNFLLKTYKLRDKQGFLGKCWFLLWNYSSKFFSGAVSTTIHGYSVKVNNGNSYALYARLFPNYNNPLLQLVDSVYELYNRELSIIDIGSAVGDTNLFLIKNLPGKIEKFYCVEGDFEFFKYLKENKKYFPESYLFNVMLSESDNNKIGSLVKTHLGTASAIGEEKVKAISLDTLLFDKLKGGVDIIKIDVDGLDGRILKGSEKILQFHKPFIIFEWHPIMIKKTQNDFHEHFEILTKLGYDRFLWFNKYGDFSHFSSNESYSNREELIELCLRNLHDYDWHYDIIAIHSGSEIDILKIAELKKAKSKLSSF</sequence>
<evidence type="ECO:0000313" key="2">
    <source>
        <dbReference type="EMBL" id="TDE28055.1"/>
    </source>
</evidence>
<evidence type="ECO:0000313" key="3">
    <source>
        <dbReference type="Proteomes" id="UP000294685"/>
    </source>
</evidence>
<dbReference type="InterPro" id="IPR052514">
    <property type="entry name" value="SAM-dependent_MTase"/>
</dbReference>
<keyword evidence="2" id="KW-0489">Methyltransferase</keyword>
<gene>
    <name evidence="2" type="ORF">E0I61_13220</name>
</gene>
<organism evidence="2 3">
    <name type="scientific">Flavobacterium ranwuense</name>
    <dbReference type="NCBI Taxonomy" id="2541725"/>
    <lineage>
        <taxon>Bacteria</taxon>
        <taxon>Pseudomonadati</taxon>
        <taxon>Bacteroidota</taxon>
        <taxon>Flavobacteriia</taxon>
        <taxon>Flavobacteriales</taxon>
        <taxon>Flavobacteriaceae</taxon>
        <taxon>Flavobacterium</taxon>
    </lineage>
</organism>
<accession>A0ABY2DUD0</accession>
<dbReference type="SUPFAM" id="SSF53335">
    <property type="entry name" value="S-adenosyl-L-methionine-dependent methyltransferases"/>
    <property type="match status" value="1"/>
</dbReference>
<dbReference type="GO" id="GO:0032259">
    <property type="term" value="P:methylation"/>
    <property type="evidence" value="ECO:0007669"/>
    <property type="project" value="UniProtKB-KW"/>
</dbReference>